<name>A0ABY8B7J5_9BURK</name>
<dbReference type="Proteomes" id="UP001216510">
    <property type="component" value="Chromosome"/>
</dbReference>
<keyword evidence="4" id="KW-1185">Reference proteome</keyword>
<dbReference type="PANTHER" id="PTHR48081:SF8">
    <property type="entry name" value="ALPHA_BETA HYDROLASE FOLD-3 DOMAIN-CONTAINING PROTEIN-RELATED"/>
    <property type="match status" value="1"/>
</dbReference>
<dbReference type="Pfam" id="PF07859">
    <property type="entry name" value="Abhydrolase_3"/>
    <property type="match status" value="1"/>
</dbReference>
<dbReference type="Gene3D" id="3.40.50.1820">
    <property type="entry name" value="alpha/beta hydrolase"/>
    <property type="match status" value="1"/>
</dbReference>
<dbReference type="EMBL" id="CP119083">
    <property type="protein sequence ID" value="WEF30981.1"/>
    <property type="molecule type" value="Genomic_DNA"/>
</dbReference>
<reference evidence="3 4" key="1">
    <citation type="submission" date="2023-02" db="EMBL/GenBank/DDBJ databases">
        <title>Gemone sequence of Telluria chitinolytica ACM 3522T.</title>
        <authorList>
            <person name="Frediansyah A."/>
            <person name="Miess H."/>
            <person name="Gross H."/>
        </authorList>
    </citation>
    <scope>NUCLEOTIDE SEQUENCE [LARGE SCALE GENOMIC DNA]</scope>
    <source>
        <strain evidence="3 4">ACM 3522</strain>
    </source>
</reference>
<accession>A0ABY8B7J5</accession>
<dbReference type="GO" id="GO:0016787">
    <property type="term" value="F:hydrolase activity"/>
    <property type="evidence" value="ECO:0007669"/>
    <property type="project" value="UniProtKB-KW"/>
</dbReference>
<keyword evidence="1 3" id="KW-0378">Hydrolase</keyword>
<evidence type="ECO:0000313" key="4">
    <source>
        <dbReference type="Proteomes" id="UP001216510"/>
    </source>
</evidence>
<dbReference type="InterPro" id="IPR013094">
    <property type="entry name" value="AB_hydrolase_3"/>
</dbReference>
<sequence>MTPIPLDEATLEDARQFNRRLARLPRFRVRNRVTPRLLQALLRLSQLGADRKLARAGIRVETDVAPAANGVRVPLRILRPAGAVRGVVLQFHGGGWVIGNARMDDRLNAALVEACHVAVVSVDYRLATQAPLQAQLDDCLAAARWLLEDGLPGCGHLPVIVIGESAGAHLAAATLLRLRDEPALLRRVHGAALYYGVYDLAGTSSVQQADAETLVLDGPRIVAGLRLLTPDLDDAARRRPPLSPLYGELEGLPPALLIAGALDPLRDDTTGMANRWRAVADVELHLLPEAPHGFIRFPTAMARLTQARVHGWIRERLNRMPAIGGTRRQVAAGMNTGDRPLSQGRRP</sequence>
<dbReference type="InterPro" id="IPR029058">
    <property type="entry name" value="AB_hydrolase_fold"/>
</dbReference>
<evidence type="ECO:0000313" key="3">
    <source>
        <dbReference type="EMBL" id="WEF30981.1"/>
    </source>
</evidence>
<dbReference type="SUPFAM" id="SSF53474">
    <property type="entry name" value="alpha/beta-Hydrolases"/>
    <property type="match status" value="1"/>
</dbReference>
<evidence type="ECO:0000256" key="1">
    <source>
        <dbReference type="ARBA" id="ARBA00022801"/>
    </source>
</evidence>
<dbReference type="RefSeq" id="WP_277413772.1">
    <property type="nucleotide sequence ID" value="NZ_CP119083.1"/>
</dbReference>
<organism evidence="3 4">
    <name type="scientific">Pseudoduganella chitinolytica</name>
    <dbReference type="NCBI Taxonomy" id="34070"/>
    <lineage>
        <taxon>Bacteria</taxon>
        <taxon>Pseudomonadati</taxon>
        <taxon>Pseudomonadota</taxon>
        <taxon>Betaproteobacteria</taxon>
        <taxon>Burkholderiales</taxon>
        <taxon>Oxalobacteraceae</taxon>
        <taxon>Telluria group</taxon>
        <taxon>Pseudoduganella</taxon>
    </lineage>
</organism>
<dbReference type="PANTHER" id="PTHR48081">
    <property type="entry name" value="AB HYDROLASE SUPERFAMILY PROTEIN C4A8.06C"/>
    <property type="match status" value="1"/>
</dbReference>
<gene>
    <name evidence="3" type="ORF">PX653_16055</name>
</gene>
<dbReference type="InterPro" id="IPR050300">
    <property type="entry name" value="GDXG_lipolytic_enzyme"/>
</dbReference>
<proteinExistence type="predicted"/>
<feature type="domain" description="Alpha/beta hydrolase fold-3" evidence="2">
    <location>
        <begin position="88"/>
        <end position="295"/>
    </location>
</feature>
<evidence type="ECO:0000259" key="2">
    <source>
        <dbReference type="Pfam" id="PF07859"/>
    </source>
</evidence>
<protein>
    <submittedName>
        <fullName evidence="3">Alpha/beta hydrolase</fullName>
    </submittedName>
</protein>